<evidence type="ECO:0000313" key="1">
    <source>
        <dbReference type="EMBL" id="RBL91331.1"/>
    </source>
</evidence>
<dbReference type="EMBL" id="QFFJ01000001">
    <property type="protein sequence ID" value="RBL91331.1"/>
    <property type="molecule type" value="Genomic_DNA"/>
</dbReference>
<accession>A0A365XZA8</accession>
<sequence length="106" mass="12063">MGKDLQKVKRIAFICNGNSCLKKGAEDTTLQLRAAISENNLHEEVHTIRTRCTGQCEHGPIVFIHPEGTWYKEMYPENTTNLVISHFLNDKPVSEAIFFGEETTIR</sequence>
<reference evidence="1 2" key="1">
    <citation type="submission" date="2018-05" db="EMBL/GenBank/DDBJ databases">
        <title>Chitinophaga sp. K3CV102501T nov., isolated from isolated from a monsoon evergreen broad-leaved forest soil.</title>
        <authorList>
            <person name="Lv Y."/>
        </authorList>
    </citation>
    <scope>NUCLEOTIDE SEQUENCE [LARGE SCALE GENOMIC DNA]</scope>
    <source>
        <strain evidence="1 2">GDMCC 1.1325</strain>
    </source>
</reference>
<protein>
    <submittedName>
        <fullName evidence="1">Ferredoxin</fullName>
    </submittedName>
</protein>
<name>A0A365XZA8_9BACT</name>
<gene>
    <name evidence="1" type="ORF">DF182_01515</name>
</gene>
<keyword evidence="2" id="KW-1185">Reference proteome</keyword>
<comment type="caution">
    <text evidence="1">The sequence shown here is derived from an EMBL/GenBank/DDBJ whole genome shotgun (WGS) entry which is preliminary data.</text>
</comment>
<dbReference type="RefSeq" id="WP_113613927.1">
    <property type="nucleotide sequence ID" value="NZ_QFFJ01000001.1"/>
</dbReference>
<organism evidence="1 2">
    <name type="scientific">Chitinophaga flava</name>
    <dbReference type="NCBI Taxonomy" id="2259036"/>
    <lineage>
        <taxon>Bacteria</taxon>
        <taxon>Pseudomonadati</taxon>
        <taxon>Bacteroidota</taxon>
        <taxon>Chitinophagia</taxon>
        <taxon>Chitinophagales</taxon>
        <taxon>Chitinophagaceae</taxon>
        <taxon>Chitinophaga</taxon>
    </lineage>
</organism>
<dbReference type="AlphaFoldDB" id="A0A365XZA8"/>
<evidence type="ECO:0000313" key="2">
    <source>
        <dbReference type="Proteomes" id="UP000253410"/>
    </source>
</evidence>
<dbReference type="InterPro" id="IPR036249">
    <property type="entry name" value="Thioredoxin-like_sf"/>
</dbReference>
<dbReference type="Proteomes" id="UP000253410">
    <property type="component" value="Unassembled WGS sequence"/>
</dbReference>
<dbReference type="CDD" id="cd02980">
    <property type="entry name" value="TRX_Fd_family"/>
    <property type="match status" value="1"/>
</dbReference>
<dbReference type="Gene3D" id="3.40.30.10">
    <property type="entry name" value="Glutaredoxin"/>
    <property type="match status" value="1"/>
</dbReference>
<dbReference type="SUPFAM" id="SSF52833">
    <property type="entry name" value="Thioredoxin-like"/>
    <property type="match status" value="1"/>
</dbReference>
<dbReference type="OrthoDB" id="9800692at2"/>
<proteinExistence type="predicted"/>